<organism evidence="1 2">
    <name type="scientific">Diphasiastrum complanatum</name>
    <name type="common">Issler's clubmoss</name>
    <name type="synonym">Lycopodium complanatum</name>
    <dbReference type="NCBI Taxonomy" id="34168"/>
    <lineage>
        <taxon>Eukaryota</taxon>
        <taxon>Viridiplantae</taxon>
        <taxon>Streptophyta</taxon>
        <taxon>Embryophyta</taxon>
        <taxon>Tracheophyta</taxon>
        <taxon>Lycopodiopsida</taxon>
        <taxon>Lycopodiales</taxon>
        <taxon>Lycopodiaceae</taxon>
        <taxon>Lycopodioideae</taxon>
        <taxon>Diphasiastrum</taxon>
    </lineage>
</organism>
<name>A0ACC2EJ72_DIPCM</name>
<evidence type="ECO:0000313" key="2">
    <source>
        <dbReference type="Proteomes" id="UP001162992"/>
    </source>
</evidence>
<proteinExistence type="predicted"/>
<reference evidence="2" key="1">
    <citation type="journal article" date="2024" name="Proc. Natl. Acad. Sci. U.S.A.">
        <title>Extraordinary preservation of gene collinearity over three hundred million years revealed in homosporous lycophytes.</title>
        <authorList>
            <person name="Li C."/>
            <person name="Wickell D."/>
            <person name="Kuo L.Y."/>
            <person name="Chen X."/>
            <person name="Nie B."/>
            <person name="Liao X."/>
            <person name="Peng D."/>
            <person name="Ji J."/>
            <person name="Jenkins J."/>
            <person name="Williams M."/>
            <person name="Shu S."/>
            <person name="Plott C."/>
            <person name="Barry K."/>
            <person name="Rajasekar S."/>
            <person name="Grimwood J."/>
            <person name="Han X."/>
            <person name="Sun S."/>
            <person name="Hou Z."/>
            <person name="He W."/>
            <person name="Dai G."/>
            <person name="Sun C."/>
            <person name="Schmutz J."/>
            <person name="Leebens-Mack J.H."/>
            <person name="Li F.W."/>
            <person name="Wang L."/>
        </authorList>
    </citation>
    <scope>NUCLEOTIDE SEQUENCE [LARGE SCALE GENOMIC DNA]</scope>
    <source>
        <strain evidence="2">cv. PW_Plant_1</strain>
    </source>
</reference>
<gene>
    <name evidence="1" type="ORF">O6H91_02G101100</name>
</gene>
<keyword evidence="2" id="KW-1185">Reference proteome</keyword>
<sequence length="556" mass="62894">MSLFELNSCWQLHSCFYVMPFFFLLSLINALVGPETVYDQRSLVSDSSEWSLFEQSFPEKLREQFGSCKSIKDEGERGVCELLAATHTQASTAQGNGGSPEDPPTFTDSCPYRKEGGPDLYLHASQRTPHLQSLLDSYSRMHTRCVSSEYSKLKDIYLRKLTPECRYIVWSCTFGLGNRLMSLISTFLYAILSQRVLLVENAEWESLFCEPFLGSSWIVPAGFSLKDDESPSFAQFYDLGCGSDTQRHPECSSNVLSVVFSGTTKSSEHRFLVCPSAIASVRNVAILNFQNSNQHFAVGFFLNPVLRPVLETLFPKHNVFHLLSHFLLNPTRPVWEKVKNFHAMHLLNSTRRIGVQLRESKGEYRDYYDMASPLCIKSKSGLCPIELAEAKERMKKDPNFVASNSQDYISVYVSSLAGDHFTQLNTSMRKIEQETGQQFRIFTQGSDGEQLEDVGHLQKALLDIWMLSLSDVLMTSHMSTFGYTAQGLAGITPYHLKPWPDNPCWLSVSSDPCFHFGPKKVRCPKDKFTMRNPLKEVNYMCSCPDLPNTGLQLAES</sequence>
<evidence type="ECO:0000313" key="1">
    <source>
        <dbReference type="EMBL" id="KAJ7566402.1"/>
    </source>
</evidence>
<protein>
    <submittedName>
        <fullName evidence="1">Uncharacterized protein</fullName>
    </submittedName>
</protein>
<dbReference type="Proteomes" id="UP001162992">
    <property type="component" value="Chromosome 2"/>
</dbReference>
<accession>A0ACC2EJ72</accession>
<dbReference type="EMBL" id="CM055093">
    <property type="protein sequence ID" value="KAJ7566402.1"/>
    <property type="molecule type" value="Genomic_DNA"/>
</dbReference>
<comment type="caution">
    <text evidence="1">The sequence shown here is derived from an EMBL/GenBank/DDBJ whole genome shotgun (WGS) entry which is preliminary data.</text>
</comment>